<dbReference type="eggNOG" id="ENOG50330N4">
    <property type="taxonomic scope" value="Bacteria"/>
</dbReference>
<accession>A6TKA9</accession>
<name>A6TKA9_ALKMQ</name>
<dbReference type="HOGENOM" id="CLU_132629_0_0_9"/>
<evidence type="ECO:0000313" key="4">
    <source>
        <dbReference type="Proteomes" id="UP000001572"/>
    </source>
</evidence>
<evidence type="ECO:0000313" key="2">
    <source>
        <dbReference type="EMBL" id="ABR48100.1"/>
    </source>
</evidence>
<organism evidence="1 4">
    <name type="scientific">Alkaliphilus metalliredigens (strain QYMF)</name>
    <dbReference type="NCBI Taxonomy" id="293826"/>
    <lineage>
        <taxon>Bacteria</taxon>
        <taxon>Bacillati</taxon>
        <taxon>Bacillota</taxon>
        <taxon>Clostridia</taxon>
        <taxon>Peptostreptococcales</taxon>
        <taxon>Natronincolaceae</taxon>
        <taxon>Alkaliphilus</taxon>
    </lineage>
</organism>
<dbReference type="KEGG" id="amt:Amet_4383"/>
<reference evidence="1" key="1">
    <citation type="submission" date="2007-06" db="EMBL/GenBank/DDBJ databases">
        <title>Complete sequence of Alkaliphilus metalliredigens QYMF.</title>
        <authorList>
            <consortium name="US DOE Joint Genome Institute"/>
            <person name="Copeland A."/>
            <person name="Lucas S."/>
            <person name="Lapidus A."/>
            <person name="Barry K."/>
            <person name="Detter J.C."/>
            <person name="Glavina del Rio T."/>
            <person name="Hammon N."/>
            <person name="Israni S."/>
            <person name="Dalin E."/>
            <person name="Tice H."/>
            <person name="Pitluck S."/>
            <person name="Chertkov O."/>
            <person name="Brettin T."/>
            <person name="Bruce D."/>
            <person name="Han C."/>
            <person name="Schmutz J."/>
            <person name="Larimer F."/>
            <person name="Land M."/>
            <person name="Hauser L."/>
            <person name="Kyrpides N."/>
            <person name="Mikhailova N."/>
            <person name="Ye Q."/>
            <person name="Zhou J."/>
            <person name="Fields M."/>
            <person name="Richardson P."/>
        </authorList>
    </citation>
    <scope>NUCLEOTIDE SEQUENCE</scope>
    <source>
        <strain evidence="1">QYMF</strain>
    </source>
</reference>
<protein>
    <submittedName>
        <fullName evidence="1">Uncharacterized protein</fullName>
    </submittedName>
</protein>
<dbReference type="EMBL" id="CP000724">
    <property type="protein sequence ID" value="ABR46627.1"/>
    <property type="molecule type" value="Genomic_DNA"/>
</dbReference>
<proteinExistence type="predicted"/>
<gene>
    <name evidence="1" type="ordered locus">Amet_0399</name>
    <name evidence="2" type="ordered locus">Amet_1937</name>
    <name evidence="3" type="ordered locus">Amet_4383</name>
</gene>
<evidence type="ECO:0000313" key="3">
    <source>
        <dbReference type="EMBL" id="ABR50457.1"/>
    </source>
</evidence>
<dbReference type="AlphaFoldDB" id="A6TKA9"/>
<evidence type="ECO:0000313" key="1">
    <source>
        <dbReference type="EMBL" id="ABR46627.1"/>
    </source>
</evidence>
<dbReference type="EMBL" id="CP000724">
    <property type="protein sequence ID" value="ABR50457.1"/>
    <property type="molecule type" value="Genomic_DNA"/>
</dbReference>
<reference evidence="4" key="2">
    <citation type="journal article" date="2016" name="Genome Announc.">
        <title>Complete genome sequence of Alkaliphilus metalliredigens strain QYMF, an alkaliphilic and metal-reducing bacterium isolated from borax-contaminated leachate ponds.</title>
        <authorList>
            <person name="Hwang C."/>
            <person name="Copeland A."/>
            <person name="Lucas S."/>
            <person name="Lapidus A."/>
            <person name="Barry K."/>
            <person name="Detter J.C."/>
            <person name="Glavina Del Rio T."/>
            <person name="Hammon N."/>
            <person name="Israni S."/>
            <person name="Dalin E."/>
            <person name="Tice H."/>
            <person name="Pitluck S."/>
            <person name="Chertkov O."/>
            <person name="Brettin T."/>
            <person name="Bruce D."/>
            <person name="Han C."/>
            <person name="Schmutz J."/>
            <person name="Larimer F."/>
            <person name="Land M.L."/>
            <person name="Hauser L."/>
            <person name="Kyrpides N."/>
            <person name="Mikhailova N."/>
            <person name="Ye Q."/>
            <person name="Zhou J."/>
            <person name="Richardson P."/>
            <person name="Fields M.W."/>
        </authorList>
    </citation>
    <scope>NUCLEOTIDE SEQUENCE [LARGE SCALE GENOMIC DNA]</scope>
    <source>
        <strain evidence="4">QYMF</strain>
    </source>
</reference>
<keyword evidence="4" id="KW-1185">Reference proteome</keyword>
<dbReference type="Proteomes" id="UP000001572">
    <property type="component" value="Chromosome"/>
</dbReference>
<dbReference type="KEGG" id="amt:Amet_1937"/>
<dbReference type="EMBL" id="CP000724">
    <property type="protein sequence ID" value="ABR48100.1"/>
    <property type="molecule type" value="Genomic_DNA"/>
</dbReference>
<dbReference type="KEGG" id="amt:Amet_0399"/>
<dbReference type="STRING" id="293826.Amet_0399"/>
<sequence length="133" mass="16023">MLLMKSEEWKKVEVKLESFYTSVKLDCDGYEVTLKLERMGQFKNVIAVYVNGSIKGKWYLEDCEERRRFFKPTTRSMFSQKDKKEAYKKLSKKLLKEMEERFKYTTYQPYWTSFKSLKSHLIKNNNVIELIAS</sequence>